<accession>A0A7Z0D8Q9</accession>
<protein>
    <submittedName>
        <fullName evidence="3">Uncharacterized protein</fullName>
    </submittedName>
</protein>
<feature type="transmembrane region" description="Helical" evidence="2">
    <location>
        <begin position="41"/>
        <end position="63"/>
    </location>
</feature>
<keyword evidence="2" id="KW-0812">Transmembrane</keyword>
<name>A0A7Z0D8Q9_9ACTN</name>
<gene>
    <name evidence="3" type="ORF">GGQ54_001599</name>
</gene>
<dbReference type="RefSeq" id="WP_179444915.1">
    <property type="nucleotide sequence ID" value="NZ_JACBZS010000001.1"/>
</dbReference>
<keyword evidence="4" id="KW-1185">Reference proteome</keyword>
<comment type="caution">
    <text evidence="3">The sequence shown here is derived from an EMBL/GenBank/DDBJ whole genome shotgun (WGS) entry which is preliminary data.</text>
</comment>
<sequence>MSQDPGKRAAGVPRRDTATRSTTNRPARPRALPKPAPDARWPFIVAGAAVLALLLAVATVGFLSLRPAGTPVPTASPEPVGAPVLPQELGEFVRDPSDVASTDPTADEGAQQVTTGRYLRNGELSIVVSAVRPATDSRAVLDSLGATAIREVGGGLCAREPSRNLDVCAATRRSTTVVVLGWRGQTLDELVGNAQQFATALG</sequence>
<feature type="region of interest" description="Disordered" evidence="1">
    <location>
        <begin position="1"/>
        <end position="36"/>
    </location>
</feature>
<evidence type="ECO:0000313" key="3">
    <source>
        <dbReference type="EMBL" id="NYI71039.1"/>
    </source>
</evidence>
<organism evidence="3 4">
    <name type="scientific">Naumannella cuiyingiana</name>
    <dbReference type="NCBI Taxonomy" id="1347891"/>
    <lineage>
        <taxon>Bacteria</taxon>
        <taxon>Bacillati</taxon>
        <taxon>Actinomycetota</taxon>
        <taxon>Actinomycetes</taxon>
        <taxon>Propionibacteriales</taxon>
        <taxon>Propionibacteriaceae</taxon>
        <taxon>Naumannella</taxon>
    </lineage>
</organism>
<evidence type="ECO:0000313" key="4">
    <source>
        <dbReference type="Proteomes" id="UP000527616"/>
    </source>
</evidence>
<keyword evidence="2" id="KW-1133">Transmembrane helix</keyword>
<keyword evidence="2" id="KW-0472">Membrane</keyword>
<proteinExistence type="predicted"/>
<dbReference type="Proteomes" id="UP000527616">
    <property type="component" value="Unassembled WGS sequence"/>
</dbReference>
<evidence type="ECO:0000256" key="1">
    <source>
        <dbReference type="SAM" id="MobiDB-lite"/>
    </source>
</evidence>
<evidence type="ECO:0000256" key="2">
    <source>
        <dbReference type="SAM" id="Phobius"/>
    </source>
</evidence>
<reference evidence="3 4" key="1">
    <citation type="submission" date="2020-07" db="EMBL/GenBank/DDBJ databases">
        <title>Sequencing the genomes of 1000 actinobacteria strains.</title>
        <authorList>
            <person name="Klenk H.-P."/>
        </authorList>
    </citation>
    <scope>NUCLEOTIDE SEQUENCE [LARGE SCALE GENOMIC DNA]</scope>
    <source>
        <strain evidence="3 4">DSM 103164</strain>
    </source>
</reference>
<dbReference type="AlphaFoldDB" id="A0A7Z0D8Q9"/>
<dbReference type="EMBL" id="JACBZS010000001">
    <property type="protein sequence ID" value="NYI71039.1"/>
    <property type="molecule type" value="Genomic_DNA"/>
</dbReference>